<sequence length="385" mass="40044">MSRTVTVRARVAAGIVSAGLAVSAGVYAAPLALAQDTTAGTVVDYSPLPHHLWIPGTADARQITYWSVGSDGQPALSTGAMFVPEGPAPEGGWPVIAWAHGTSGLADECAPSRIGPGLPERDYPYLGRWLDEGYAIVATDYVGLGTPGVMPYLDGKVEAHSVVDSVKAARDIDPSLSNRWAVVGQSQGGGAAITTARYATEFGGPDLDYRGAVGTGVPANIELTLLPLGPGVPPVALPAGITSYVFYILAGLRAAHPEIALDTYLTPTGAHYVDLAERLCVGDLQEAAKGVVIGDLFSRPLSEIPNYHGLLVDYMGVPTSGYDRPFFIGQGITDTDVPAPSALSLVAQLTANGEPVTFRMYDADHSGTLIESQADAIPFVAGLFD</sequence>
<dbReference type="Pfam" id="PF03583">
    <property type="entry name" value="LIP"/>
    <property type="match status" value="1"/>
</dbReference>
<evidence type="ECO:0000313" key="1">
    <source>
        <dbReference type="EMBL" id="SDI49489.1"/>
    </source>
</evidence>
<dbReference type="Gene3D" id="3.40.50.1820">
    <property type="entry name" value="alpha/beta hydrolase"/>
    <property type="match status" value="2"/>
</dbReference>
<dbReference type="EMBL" id="FNDN01000008">
    <property type="protein sequence ID" value="SDI49489.1"/>
    <property type="molecule type" value="Genomic_DNA"/>
</dbReference>
<dbReference type="GO" id="GO:0004806">
    <property type="term" value="F:triacylglycerol lipase activity"/>
    <property type="evidence" value="ECO:0007669"/>
    <property type="project" value="InterPro"/>
</dbReference>
<dbReference type="InterPro" id="IPR005152">
    <property type="entry name" value="Lipase_secreted"/>
</dbReference>
<proteinExistence type="predicted"/>
<gene>
    <name evidence="1" type="ORF">SAMN05444695_10831</name>
</gene>
<organism evidence="1 2">
    <name type="scientific">Rhodococcus triatomae</name>
    <dbReference type="NCBI Taxonomy" id="300028"/>
    <lineage>
        <taxon>Bacteria</taxon>
        <taxon>Bacillati</taxon>
        <taxon>Actinomycetota</taxon>
        <taxon>Actinomycetes</taxon>
        <taxon>Mycobacteriales</taxon>
        <taxon>Nocardiaceae</taxon>
        <taxon>Rhodococcus</taxon>
    </lineage>
</organism>
<keyword evidence="2" id="KW-1185">Reference proteome</keyword>
<protein>
    <submittedName>
        <fullName evidence="1">Secretory lipase</fullName>
    </submittedName>
</protein>
<dbReference type="AlphaFoldDB" id="A0A1G8L1B0"/>
<dbReference type="PIRSF" id="PIRSF029171">
    <property type="entry name" value="Esterase_LipA"/>
    <property type="match status" value="1"/>
</dbReference>
<reference evidence="1 2" key="1">
    <citation type="submission" date="2016-10" db="EMBL/GenBank/DDBJ databases">
        <authorList>
            <person name="de Groot N.N."/>
        </authorList>
    </citation>
    <scope>NUCLEOTIDE SEQUENCE [LARGE SCALE GENOMIC DNA]</scope>
    <source>
        <strain evidence="1 2">DSM 44892</strain>
    </source>
</reference>
<name>A0A1G8L1B0_9NOCA</name>
<accession>A0A1G8L1B0</accession>
<dbReference type="SUPFAM" id="SSF53474">
    <property type="entry name" value="alpha/beta-Hydrolases"/>
    <property type="match status" value="1"/>
</dbReference>
<dbReference type="OrthoDB" id="9798122at2"/>
<dbReference type="GO" id="GO:0016042">
    <property type="term" value="P:lipid catabolic process"/>
    <property type="evidence" value="ECO:0007669"/>
    <property type="project" value="InterPro"/>
</dbReference>
<evidence type="ECO:0000313" key="2">
    <source>
        <dbReference type="Proteomes" id="UP000183263"/>
    </source>
</evidence>
<dbReference type="RefSeq" id="WP_083343130.1">
    <property type="nucleotide sequence ID" value="NZ_CP048813.1"/>
</dbReference>
<dbReference type="InterPro" id="IPR029058">
    <property type="entry name" value="AB_hydrolase_fold"/>
</dbReference>
<dbReference type="PANTHER" id="PTHR34853:SF1">
    <property type="entry name" value="LIPASE 5"/>
    <property type="match status" value="1"/>
</dbReference>
<dbReference type="PANTHER" id="PTHR34853">
    <property type="match status" value="1"/>
</dbReference>
<dbReference type="Proteomes" id="UP000183263">
    <property type="component" value="Unassembled WGS sequence"/>
</dbReference>